<dbReference type="EMBL" id="FNIB01000040">
    <property type="protein sequence ID" value="SDO68801.1"/>
    <property type="molecule type" value="Genomic_DNA"/>
</dbReference>
<evidence type="ECO:0000259" key="2">
    <source>
        <dbReference type="PROSITE" id="PS50994"/>
    </source>
</evidence>
<dbReference type="InterPro" id="IPR050900">
    <property type="entry name" value="Transposase_IS3/IS150/IS904"/>
</dbReference>
<dbReference type="InterPro" id="IPR025948">
    <property type="entry name" value="HTH-like_dom"/>
</dbReference>
<proteinExistence type="predicted"/>
<feature type="domain" description="Integrase catalytic" evidence="2">
    <location>
        <begin position="120"/>
        <end position="216"/>
    </location>
</feature>
<dbReference type="InterPro" id="IPR036397">
    <property type="entry name" value="RNaseH_sf"/>
</dbReference>
<dbReference type="Proteomes" id="UP000199639">
    <property type="component" value="Unassembled WGS sequence"/>
</dbReference>
<dbReference type="SUPFAM" id="SSF53098">
    <property type="entry name" value="Ribonuclease H-like"/>
    <property type="match status" value="1"/>
</dbReference>
<dbReference type="Pfam" id="PF13276">
    <property type="entry name" value="HTH_21"/>
    <property type="match status" value="1"/>
</dbReference>
<sequence>MMYPLVRELAVDGVPVTVTCRVLRFSKQAFYQWKRNPVSQRDWDDAHLTNAAWDAHQNDPAFGYRFISDELNLAGMTVGENRVWRLCSQQRLWSVFAKKRGLTRKAGPPVHDDLVERKFTATRPNELWLTDITEHRTDEGKIYLCAIKDVYSNKIVGYSIDSRMTASLAVAAARNAIGQRTIEGTILHSDYAEDDVKPRNRSDARSFLGMAAVLSV</sequence>
<name>A0A5E9G423_9MICO</name>
<accession>A0A5E9G423</accession>
<protein>
    <submittedName>
        <fullName evidence="3">HTH-like domain-containing protein</fullName>
    </submittedName>
</protein>
<dbReference type="InterPro" id="IPR001584">
    <property type="entry name" value="Integrase_cat-core"/>
</dbReference>
<comment type="function">
    <text evidence="1">Involved in the transposition of the insertion sequence.</text>
</comment>
<dbReference type="GO" id="GO:0003676">
    <property type="term" value="F:nucleic acid binding"/>
    <property type="evidence" value="ECO:0007669"/>
    <property type="project" value="InterPro"/>
</dbReference>
<dbReference type="GO" id="GO:0015074">
    <property type="term" value="P:DNA integration"/>
    <property type="evidence" value="ECO:0007669"/>
    <property type="project" value="InterPro"/>
</dbReference>
<dbReference type="InterPro" id="IPR012337">
    <property type="entry name" value="RNaseH-like_sf"/>
</dbReference>
<dbReference type="PANTHER" id="PTHR46889">
    <property type="entry name" value="TRANSPOSASE INSF FOR INSERTION SEQUENCE IS3B-RELATED"/>
    <property type="match status" value="1"/>
</dbReference>
<organism evidence="3 4">
    <name type="scientific">Cryobacterium flavum</name>
    <dbReference type="NCBI Taxonomy" id="1424659"/>
    <lineage>
        <taxon>Bacteria</taxon>
        <taxon>Bacillati</taxon>
        <taxon>Actinomycetota</taxon>
        <taxon>Actinomycetes</taxon>
        <taxon>Micrococcales</taxon>
        <taxon>Microbacteriaceae</taxon>
        <taxon>Cryobacterium</taxon>
    </lineage>
</organism>
<evidence type="ECO:0000313" key="3">
    <source>
        <dbReference type="EMBL" id="SDO68801.1"/>
    </source>
</evidence>
<dbReference type="Gene3D" id="3.30.420.10">
    <property type="entry name" value="Ribonuclease H-like superfamily/Ribonuclease H"/>
    <property type="match status" value="1"/>
</dbReference>
<evidence type="ECO:0000256" key="1">
    <source>
        <dbReference type="ARBA" id="ARBA00002286"/>
    </source>
</evidence>
<dbReference type="AlphaFoldDB" id="A0A5E9G423"/>
<dbReference type="PANTHER" id="PTHR46889:SF4">
    <property type="entry name" value="TRANSPOSASE INSO FOR INSERTION SEQUENCE ELEMENT IS911B-RELATED"/>
    <property type="match status" value="1"/>
</dbReference>
<dbReference type="STRING" id="1424659.SAMN05216368_1403"/>
<evidence type="ECO:0000313" key="4">
    <source>
        <dbReference type="Proteomes" id="UP000199639"/>
    </source>
</evidence>
<dbReference type="Pfam" id="PF00665">
    <property type="entry name" value="rve"/>
    <property type="match status" value="1"/>
</dbReference>
<gene>
    <name evidence="3" type="ORF">SAMN05216368_1403</name>
</gene>
<dbReference type="PROSITE" id="PS50994">
    <property type="entry name" value="INTEGRASE"/>
    <property type="match status" value="1"/>
</dbReference>
<reference evidence="3 4" key="1">
    <citation type="submission" date="2016-10" db="EMBL/GenBank/DDBJ databases">
        <authorList>
            <person name="Varghese N."/>
            <person name="Submissions S."/>
        </authorList>
    </citation>
    <scope>NUCLEOTIDE SEQUENCE [LARGE SCALE GENOMIC DNA]</scope>
    <source>
        <strain evidence="3 4">CGMCC 1.11215</strain>
    </source>
</reference>